<organism evidence="1">
    <name type="scientific">Leptospira interrogans serovar Hardjo str. Norma</name>
    <dbReference type="NCBI Taxonomy" id="1279460"/>
    <lineage>
        <taxon>Bacteria</taxon>
        <taxon>Pseudomonadati</taxon>
        <taxon>Spirochaetota</taxon>
        <taxon>Spirochaetia</taxon>
        <taxon>Leptospirales</taxon>
        <taxon>Leptospiraceae</taxon>
        <taxon>Leptospira</taxon>
    </lineage>
</organism>
<proteinExistence type="predicted"/>
<dbReference type="PATRIC" id="fig|1279460.3.peg.1448"/>
<reference evidence="1 2" key="1">
    <citation type="journal article" date="2015" name="Genome Announc.">
        <title>Whole-Genome Sequence of Leptospira interrogans Serovar Hardjo Subtype Hardjoprajitno Strain Norma, Isolated from Cattle in a Leptospirosis Outbreak in Brazil.</title>
        <authorList>
            <person name="Cosate M.R."/>
            <person name="Soares S.C."/>
            <person name="Mendes T.A."/>
            <person name="Raittz R.T."/>
            <person name="Moreira E.C."/>
            <person name="Leite R."/>
            <person name="Fernandes G.R."/>
            <person name="Haddad J.P."/>
            <person name="Ortega J.M."/>
        </authorList>
    </citation>
    <scope>NUCLEOTIDE SEQUENCE [LARGE SCALE GENOMIC DNA]</scope>
    <source>
        <strain evidence="1 2">Norma</strain>
    </source>
</reference>
<dbReference type="Proteomes" id="UP000056502">
    <property type="component" value="Chromosome I"/>
</dbReference>
<sequence>MKIVISILIFLNLSCTTTRSIVYSVQEKKEYFPYEGTFYDFALIALGPSWTIFGQQGSFGGWILAILDRLLY</sequence>
<dbReference type="RefSeq" id="WP_000706571.1">
    <property type="nucleotide sequence ID" value="NZ_CP012603.1"/>
</dbReference>
<dbReference type="AlphaFoldDB" id="A0A0M4NIG7"/>
<protein>
    <submittedName>
        <fullName evidence="1">Uncharacterized protein</fullName>
    </submittedName>
</protein>
<evidence type="ECO:0000313" key="2">
    <source>
        <dbReference type="Proteomes" id="UP000056502"/>
    </source>
</evidence>
<accession>A0A0M4NIG7</accession>
<gene>
    <name evidence="1" type="ORF">G436_1436</name>
</gene>
<evidence type="ECO:0000313" key="1">
    <source>
        <dbReference type="EMBL" id="ALE38634.1"/>
    </source>
</evidence>
<dbReference type="EMBL" id="CP012603">
    <property type="protein sequence ID" value="ALE38634.1"/>
    <property type="molecule type" value="Genomic_DNA"/>
</dbReference>
<name>A0A0M4NIG7_LEPIR</name>